<keyword evidence="1" id="KW-1133">Transmembrane helix</keyword>
<gene>
    <name evidence="3" type="ORF">J0A68_19905</name>
</gene>
<keyword evidence="1" id="KW-0812">Transmembrane</keyword>
<evidence type="ECO:0000313" key="3">
    <source>
        <dbReference type="EMBL" id="MBN7813230.1"/>
    </source>
</evidence>
<dbReference type="SUPFAM" id="SSF53300">
    <property type="entry name" value="vWA-like"/>
    <property type="match status" value="1"/>
</dbReference>
<feature type="transmembrane region" description="Helical" evidence="1">
    <location>
        <begin position="299"/>
        <end position="321"/>
    </location>
</feature>
<dbReference type="PANTHER" id="PTHR22550:SF18">
    <property type="entry name" value="VWFA DOMAIN-CONTAINING PROTEIN"/>
    <property type="match status" value="1"/>
</dbReference>
<comment type="caution">
    <text evidence="3">The sequence shown here is derived from an EMBL/GenBank/DDBJ whole genome shotgun (WGS) entry which is preliminary data.</text>
</comment>
<feature type="transmembrane region" description="Helical" evidence="1">
    <location>
        <begin position="63"/>
        <end position="81"/>
    </location>
</feature>
<keyword evidence="1" id="KW-0472">Membrane</keyword>
<reference evidence="3 4" key="1">
    <citation type="submission" date="2021-03" db="EMBL/GenBank/DDBJ databases">
        <title>novel species isolated from a fishpond in China.</title>
        <authorList>
            <person name="Lu H."/>
            <person name="Cai Z."/>
        </authorList>
    </citation>
    <scope>NUCLEOTIDE SEQUENCE [LARGE SCALE GENOMIC DNA]</scope>
    <source>
        <strain evidence="3 4">H41</strain>
    </source>
</reference>
<dbReference type="InterPro" id="IPR036465">
    <property type="entry name" value="vWFA_dom_sf"/>
</dbReference>
<evidence type="ECO:0000256" key="1">
    <source>
        <dbReference type="SAM" id="Phobius"/>
    </source>
</evidence>
<dbReference type="Proteomes" id="UP000664317">
    <property type="component" value="Unassembled WGS sequence"/>
</dbReference>
<accession>A0ABS3C7Y3</accession>
<dbReference type="InterPro" id="IPR002035">
    <property type="entry name" value="VWF_A"/>
</dbReference>
<feature type="transmembrane region" description="Helical" evidence="1">
    <location>
        <begin position="6"/>
        <end position="26"/>
    </location>
</feature>
<name>A0ABS3C7Y3_9BACT</name>
<proteinExistence type="predicted"/>
<dbReference type="SMART" id="SM00327">
    <property type="entry name" value="VWA"/>
    <property type="match status" value="1"/>
</dbReference>
<dbReference type="InterPro" id="IPR050768">
    <property type="entry name" value="UPF0353/GerABKA_families"/>
</dbReference>
<keyword evidence="4" id="KW-1185">Reference proteome</keyword>
<dbReference type="EMBL" id="JAFKCT010000011">
    <property type="protein sequence ID" value="MBN7813230.1"/>
    <property type="molecule type" value="Genomic_DNA"/>
</dbReference>
<sequence>MPSNFEIAHLWVFWLLPLPLLIYWLLPPLRMKSASITLPVYEKAVGYTGEKPRKSALVKRKNFFQWLVLALSWALVLAALSSPQLVGEPEMKVKTSRNFLIAADISFSMAQNDWVIDGQKARRWDAVKEVMHDFIQKRQGDRMGLVFFGSNAYVQAPFTPDLVTVTEMLDEADVGMAGQMTHIGKAIAKGVGMFEKDTIETKVMLLLTDGIDSGDDVLPLDAADMAAKDSIMIYTIGIGDPGKSGSDLDERTLQDIADMTHGQYFLAKDESRLAEIYAEVDKLEPIEYEEMENRPVTLLYYYPLGAALGLLLFSAFIGSLVQLIRALKRREGGYV</sequence>
<protein>
    <submittedName>
        <fullName evidence="3">VWA domain-containing protein</fullName>
    </submittedName>
</protein>
<feature type="domain" description="VWFA" evidence="2">
    <location>
        <begin position="98"/>
        <end position="280"/>
    </location>
</feature>
<evidence type="ECO:0000313" key="4">
    <source>
        <dbReference type="Proteomes" id="UP000664317"/>
    </source>
</evidence>
<evidence type="ECO:0000259" key="2">
    <source>
        <dbReference type="PROSITE" id="PS50234"/>
    </source>
</evidence>
<dbReference type="PANTHER" id="PTHR22550">
    <property type="entry name" value="SPORE GERMINATION PROTEIN"/>
    <property type="match status" value="1"/>
</dbReference>
<dbReference type="RefSeq" id="WP_206580006.1">
    <property type="nucleotide sequence ID" value="NZ_JAFKCT010000011.1"/>
</dbReference>
<dbReference type="Gene3D" id="3.40.50.410">
    <property type="entry name" value="von Willebrand factor, type A domain"/>
    <property type="match status" value="1"/>
</dbReference>
<organism evidence="3 4">
    <name type="scientific">Algoriphagus oliviformis</name>
    <dbReference type="NCBI Taxonomy" id="2811231"/>
    <lineage>
        <taxon>Bacteria</taxon>
        <taxon>Pseudomonadati</taxon>
        <taxon>Bacteroidota</taxon>
        <taxon>Cytophagia</taxon>
        <taxon>Cytophagales</taxon>
        <taxon>Cyclobacteriaceae</taxon>
        <taxon>Algoriphagus</taxon>
    </lineage>
</organism>
<dbReference type="PROSITE" id="PS50234">
    <property type="entry name" value="VWFA"/>
    <property type="match status" value="1"/>
</dbReference>
<dbReference type="Pfam" id="PF00092">
    <property type="entry name" value="VWA"/>
    <property type="match status" value="1"/>
</dbReference>